<dbReference type="RefSeq" id="WP_187528662.1">
    <property type="nucleotide sequence ID" value="NZ_CP060724.1"/>
</dbReference>
<accession>A0A7G9T402</accession>
<name>A0A7G9T402_9LACO</name>
<dbReference type="Gene3D" id="3.40.50.720">
    <property type="entry name" value="NAD(P)-binding Rossmann-like Domain"/>
    <property type="match status" value="1"/>
</dbReference>
<keyword evidence="2" id="KW-0560">Oxidoreductase</keyword>
<evidence type="ECO:0000313" key="4">
    <source>
        <dbReference type="Proteomes" id="UP000515800"/>
    </source>
</evidence>
<reference evidence="3 4" key="1">
    <citation type="submission" date="2020-08" db="EMBL/GenBank/DDBJ databases">
        <title>Genome sequence of Weissella diestrammenae KACC 16890T.</title>
        <authorList>
            <person name="Hyun D.-W."/>
            <person name="Bae J.-W."/>
        </authorList>
    </citation>
    <scope>NUCLEOTIDE SEQUENCE [LARGE SCALE GENOMIC DNA]</scope>
    <source>
        <strain evidence="3 4">KACC 16890</strain>
    </source>
</reference>
<comment type="similarity">
    <text evidence="1">Belongs to the short-chain dehydrogenases/reductases (SDR) family.</text>
</comment>
<dbReference type="EMBL" id="CP060724">
    <property type="protein sequence ID" value="QNN74827.1"/>
    <property type="molecule type" value="Genomic_DNA"/>
</dbReference>
<evidence type="ECO:0000256" key="1">
    <source>
        <dbReference type="ARBA" id="ARBA00006484"/>
    </source>
</evidence>
<protein>
    <submittedName>
        <fullName evidence="3">SDR family NAD(P)-dependent oxidoreductase</fullName>
    </submittedName>
</protein>
<dbReference type="SUPFAM" id="SSF51735">
    <property type="entry name" value="NAD(P)-binding Rossmann-fold domains"/>
    <property type="match status" value="1"/>
</dbReference>
<keyword evidence="4" id="KW-1185">Reference proteome</keyword>
<gene>
    <name evidence="3" type="ORF">H9L19_05310</name>
</gene>
<evidence type="ECO:0000313" key="3">
    <source>
        <dbReference type="EMBL" id="QNN74827.1"/>
    </source>
</evidence>
<dbReference type="GO" id="GO:0016491">
    <property type="term" value="F:oxidoreductase activity"/>
    <property type="evidence" value="ECO:0007669"/>
    <property type="project" value="UniProtKB-KW"/>
</dbReference>
<dbReference type="Pfam" id="PF00106">
    <property type="entry name" value="adh_short"/>
    <property type="match status" value="1"/>
</dbReference>
<sequence>MGKVIVFAGKPSHFARQFALKQATKGDKVILGSIDANEIKDIETEIKQVGGEALALPTNFADPESVKNLSNTAVSTFGRIDIWVNNIDWVPQSRFSDADNLVQAWDRIIDFNIKGVLHSISACQPVFHESGQGLFINLGSIDSLYVNANVSLVYQATKEAVRVISEGFQKEEESNGKSVKVMSFYPGAIKAENQVKISNQPNEYLSHSMVQDVEDFYINVLQNIIQKG</sequence>
<dbReference type="InterPro" id="IPR036291">
    <property type="entry name" value="NAD(P)-bd_dom_sf"/>
</dbReference>
<organism evidence="3 4">
    <name type="scientific">Weissella diestrammenae</name>
    <dbReference type="NCBI Taxonomy" id="1162633"/>
    <lineage>
        <taxon>Bacteria</taxon>
        <taxon>Bacillati</taxon>
        <taxon>Bacillota</taxon>
        <taxon>Bacilli</taxon>
        <taxon>Lactobacillales</taxon>
        <taxon>Lactobacillaceae</taxon>
        <taxon>Weissella</taxon>
    </lineage>
</organism>
<dbReference type="Proteomes" id="UP000515800">
    <property type="component" value="Chromosome"/>
</dbReference>
<evidence type="ECO:0000256" key="2">
    <source>
        <dbReference type="ARBA" id="ARBA00023002"/>
    </source>
</evidence>
<dbReference type="AlphaFoldDB" id="A0A7G9T402"/>
<proteinExistence type="inferred from homology"/>
<dbReference type="PANTHER" id="PTHR43115:SF4">
    <property type="entry name" value="DEHYDROGENASE_REDUCTASE SDR FAMILY MEMBER 11"/>
    <property type="match status" value="1"/>
</dbReference>
<dbReference type="KEGG" id="wdi:H9L19_05310"/>
<dbReference type="PANTHER" id="PTHR43115">
    <property type="entry name" value="DEHYDROGENASE/REDUCTASE SDR FAMILY MEMBER 11"/>
    <property type="match status" value="1"/>
</dbReference>
<dbReference type="InterPro" id="IPR002347">
    <property type="entry name" value="SDR_fam"/>
</dbReference>
<dbReference type="PRINTS" id="PR00081">
    <property type="entry name" value="GDHRDH"/>
</dbReference>